<dbReference type="OrthoDB" id="9451254at2759"/>
<gene>
    <name evidence="4" type="primary">ZAT4</name>
    <name evidence="4" type="ORF">CR513_28913</name>
</gene>
<feature type="region of interest" description="Disordered" evidence="2">
    <location>
        <begin position="35"/>
        <end position="67"/>
    </location>
</feature>
<feature type="domain" description="C2H2-type" evidence="3">
    <location>
        <begin position="11"/>
        <end position="33"/>
    </location>
</feature>
<reference evidence="4" key="1">
    <citation type="submission" date="2018-05" db="EMBL/GenBank/DDBJ databases">
        <title>Draft genome of Mucuna pruriens seed.</title>
        <authorList>
            <person name="Nnadi N.E."/>
            <person name="Vos R."/>
            <person name="Hasami M.H."/>
            <person name="Devisetty U.K."/>
            <person name="Aguiy J.C."/>
        </authorList>
    </citation>
    <scope>NUCLEOTIDE SEQUENCE [LARGE SCALE GENOMIC DNA]</scope>
    <source>
        <strain evidence="4">JCA_2017</strain>
    </source>
</reference>
<feature type="domain" description="C2H2-type" evidence="3">
    <location>
        <begin position="457"/>
        <end position="479"/>
    </location>
</feature>
<evidence type="ECO:0000313" key="5">
    <source>
        <dbReference type="Proteomes" id="UP000257109"/>
    </source>
</evidence>
<protein>
    <submittedName>
        <fullName evidence="4">Zinc finger protein ZAT4</fullName>
    </submittedName>
</protein>
<dbReference type="PANTHER" id="PTHR46869:SF6">
    <property type="entry name" value="C2H2-TYPE DOMAIN-CONTAINING PROTEIN"/>
    <property type="match status" value="1"/>
</dbReference>
<organism evidence="4 5">
    <name type="scientific">Mucuna pruriens</name>
    <name type="common">Velvet bean</name>
    <name type="synonym">Dolichos pruriens</name>
    <dbReference type="NCBI Taxonomy" id="157652"/>
    <lineage>
        <taxon>Eukaryota</taxon>
        <taxon>Viridiplantae</taxon>
        <taxon>Streptophyta</taxon>
        <taxon>Embryophyta</taxon>
        <taxon>Tracheophyta</taxon>
        <taxon>Spermatophyta</taxon>
        <taxon>Magnoliopsida</taxon>
        <taxon>eudicotyledons</taxon>
        <taxon>Gunneridae</taxon>
        <taxon>Pentapetalae</taxon>
        <taxon>rosids</taxon>
        <taxon>fabids</taxon>
        <taxon>Fabales</taxon>
        <taxon>Fabaceae</taxon>
        <taxon>Papilionoideae</taxon>
        <taxon>50 kb inversion clade</taxon>
        <taxon>NPAAA clade</taxon>
        <taxon>indigoferoid/millettioid clade</taxon>
        <taxon>Phaseoleae</taxon>
        <taxon>Mucuna</taxon>
    </lineage>
</organism>
<evidence type="ECO:0000256" key="1">
    <source>
        <dbReference type="PROSITE-ProRule" id="PRU00042"/>
    </source>
</evidence>
<dbReference type="Gene3D" id="3.30.160.60">
    <property type="entry name" value="Classic Zinc Finger"/>
    <property type="match status" value="2"/>
</dbReference>
<feature type="region of interest" description="Disordered" evidence="2">
    <location>
        <begin position="348"/>
        <end position="367"/>
    </location>
</feature>
<evidence type="ECO:0000313" key="4">
    <source>
        <dbReference type="EMBL" id="RDX89366.1"/>
    </source>
</evidence>
<dbReference type="STRING" id="157652.A0A371GFS1"/>
<keyword evidence="1" id="KW-0863">Zinc-finger</keyword>
<dbReference type="PROSITE" id="PS00028">
    <property type="entry name" value="ZINC_FINGER_C2H2_1"/>
    <property type="match status" value="4"/>
</dbReference>
<feature type="region of interest" description="Disordered" evidence="2">
    <location>
        <begin position="122"/>
        <end position="164"/>
    </location>
</feature>
<feature type="compositionally biased region" description="Basic and acidic residues" evidence="2">
    <location>
        <begin position="41"/>
        <end position="60"/>
    </location>
</feature>
<dbReference type="InterPro" id="IPR013087">
    <property type="entry name" value="Znf_C2H2_type"/>
</dbReference>
<accession>A0A371GFS1</accession>
<name>A0A371GFS1_MUCPR</name>
<feature type="compositionally biased region" description="Basic and acidic residues" evidence="2">
    <location>
        <begin position="350"/>
        <end position="359"/>
    </location>
</feature>
<feature type="non-terminal residue" evidence="4">
    <location>
        <position position="1"/>
    </location>
</feature>
<evidence type="ECO:0000259" key="3">
    <source>
        <dbReference type="PROSITE" id="PS50157"/>
    </source>
</evidence>
<sequence>MEGDQVQEFKHACKFCSKSFPCGRSLGGHMRSHVTNLSSEADEKEKLRKLASSEKDKDSEAATNAGYGLRENPKKTWRISDYSSEDALVLDKFCKECGKGFHSWKALFGHMKCHSEKERVSNSLEDQDSWTNADSSQKVVMDSQSDNEATAPSRRRRSKRRTRYTVASAAATSSLVSFANPSSSLSEVEQEQEEVAMSLMMLSRDASPWSGPHSVAESSDNNSAYFEAPTNLVSNLTPNTPKLIKQSDNNWDFANSENPNSIRVRGKSSQLFTTENGFRVNKSGVSNKGCEKANKSELVDYVSALEDSEGEHGRSRVNGTESVFTAGNNYSSMKTRFSVSGSELKSNKNWVDKASEAESSKNSSKRGKFECTTCNKIFHSYQALGGHRASHKKIKGCFASRNESSENSIETDLSADPATENKLVKNSDSQYLDVHQHGAGFHNEVEKVSESKKSKGHECPICFKVFPSGQALGGHKRSHMAGGTESRSFQTVVLQEPVAEIRDFLDLNLPAATEEESNSHADSNRPWWVVEDNHKQEALDMMCLLLLLLQDASFTALSPIANRLKGMLCNLNSAYLVAS</sequence>
<feature type="compositionally biased region" description="Polar residues" evidence="2">
    <location>
        <begin position="122"/>
        <end position="150"/>
    </location>
</feature>
<feature type="compositionally biased region" description="Basic residues" evidence="2">
    <location>
        <begin position="153"/>
        <end position="163"/>
    </location>
</feature>
<dbReference type="SMART" id="SM00355">
    <property type="entry name" value="ZnF_C2H2"/>
    <property type="match status" value="4"/>
</dbReference>
<comment type="caution">
    <text evidence="4">The sequence shown here is derived from an EMBL/GenBank/DDBJ whole genome shotgun (WGS) entry which is preliminary data.</text>
</comment>
<keyword evidence="5" id="KW-1185">Reference proteome</keyword>
<dbReference type="GO" id="GO:0008270">
    <property type="term" value="F:zinc ion binding"/>
    <property type="evidence" value="ECO:0007669"/>
    <property type="project" value="UniProtKB-KW"/>
</dbReference>
<dbReference type="PROSITE" id="PS50157">
    <property type="entry name" value="ZINC_FINGER_C2H2_2"/>
    <property type="match status" value="4"/>
</dbReference>
<dbReference type="Proteomes" id="UP000257109">
    <property type="component" value="Unassembled WGS sequence"/>
</dbReference>
<dbReference type="AlphaFoldDB" id="A0A371GFS1"/>
<keyword evidence="1" id="KW-0862">Zinc</keyword>
<feature type="domain" description="C2H2-type" evidence="3">
    <location>
        <begin position="92"/>
        <end position="119"/>
    </location>
</feature>
<dbReference type="SUPFAM" id="SSF57667">
    <property type="entry name" value="beta-beta-alpha zinc fingers"/>
    <property type="match status" value="2"/>
</dbReference>
<keyword evidence="1" id="KW-0479">Metal-binding</keyword>
<feature type="domain" description="C2H2-type" evidence="3">
    <location>
        <begin position="369"/>
        <end position="396"/>
    </location>
</feature>
<proteinExistence type="predicted"/>
<dbReference type="PANTHER" id="PTHR46869">
    <property type="entry name" value="C2H2-LIKE ZINC FINGER PROTEIN"/>
    <property type="match status" value="1"/>
</dbReference>
<dbReference type="Pfam" id="PF13912">
    <property type="entry name" value="zf-C2H2_6"/>
    <property type="match status" value="4"/>
</dbReference>
<evidence type="ECO:0000256" key="2">
    <source>
        <dbReference type="SAM" id="MobiDB-lite"/>
    </source>
</evidence>
<dbReference type="InterPro" id="IPR036236">
    <property type="entry name" value="Znf_C2H2_sf"/>
</dbReference>
<dbReference type="EMBL" id="QJKJ01005693">
    <property type="protein sequence ID" value="RDX89366.1"/>
    <property type="molecule type" value="Genomic_DNA"/>
</dbReference>